<reference evidence="2 3" key="1">
    <citation type="submission" date="2018-04" db="EMBL/GenBank/DDBJ databases">
        <title>Genomic Encyclopedia of Archaeal and Bacterial Type Strains, Phase II (KMG-II): from individual species to whole genera.</title>
        <authorList>
            <person name="Goeker M."/>
        </authorList>
    </citation>
    <scope>NUCLEOTIDE SEQUENCE [LARGE SCALE GENOMIC DNA]</scope>
    <source>
        <strain evidence="2 3">DSM 29329</strain>
    </source>
</reference>
<dbReference type="AlphaFoldDB" id="A0A2T6APC0"/>
<keyword evidence="3" id="KW-1185">Reference proteome</keyword>
<dbReference type="OrthoDB" id="7707524at2"/>
<dbReference type="RefSeq" id="WP_107977622.1">
    <property type="nucleotide sequence ID" value="NZ_BMEZ01000008.1"/>
</dbReference>
<evidence type="ECO:0000313" key="2">
    <source>
        <dbReference type="EMBL" id="PTX45669.1"/>
    </source>
</evidence>
<keyword evidence="1" id="KW-0732">Signal</keyword>
<dbReference type="Proteomes" id="UP000244069">
    <property type="component" value="Unassembled WGS sequence"/>
</dbReference>
<proteinExistence type="predicted"/>
<feature type="signal peptide" evidence="1">
    <location>
        <begin position="1"/>
        <end position="23"/>
    </location>
</feature>
<sequence length="143" mass="15139">MTLARCALSAALALSLVAPSVQAQEETGPRLSIELNATEQVDESCRMSFLIRNGHDADVESAVFEAVLFDAEGRVDRLTLFDFGTLPAGRPRVRQFLLSNLDCGSLGQVLINGAETCQAGELGEAACTEGLELNSRAGVELIG</sequence>
<evidence type="ECO:0000313" key="3">
    <source>
        <dbReference type="Proteomes" id="UP000244069"/>
    </source>
</evidence>
<organism evidence="2 3">
    <name type="scientific">Allosediminivita pacifica</name>
    <dbReference type="NCBI Taxonomy" id="1267769"/>
    <lineage>
        <taxon>Bacteria</taxon>
        <taxon>Pseudomonadati</taxon>
        <taxon>Pseudomonadota</taxon>
        <taxon>Alphaproteobacteria</taxon>
        <taxon>Rhodobacterales</taxon>
        <taxon>Paracoccaceae</taxon>
        <taxon>Allosediminivita</taxon>
    </lineage>
</organism>
<evidence type="ECO:0000256" key="1">
    <source>
        <dbReference type="SAM" id="SignalP"/>
    </source>
</evidence>
<gene>
    <name evidence="2" type="ORF">C8N44_12023</name>
</gene>
<comment type="caution">
    <text evidence="2">The sequence shown here is derived from an EMBL/GenBank/DDBJ whole genome shotgun (WGS) entry which is preliminary data.</text>
</comment>
<protein>
    <recommendedName>
        <fullName evidence="4">Tat pathway signal sequence domain protein</fullName>
    </recommendedName>
</protein>
<name>A0A2T6APC0_9RHOB</name>
<dbReference type="EMBL" id="QBKN01000020">
    <property type="protein sequence ID" value="PTX45669.1"/>
    <property type="molecule type" value="Genomic_DNA"/>
</dbReference>
<accession>A0A2T6APC0</accession>
<feature type="chain" id="PRO_5015431615" description="Tat pathway signal sequence domain protein" evidence="1">
    <location>
        <begin position="24"/>
        <end position="143"/>
    </location>
</feature>
<evidence type="ECO:0008006" key="4">
    <source>
        <dbReference type="Google" id="ProtNLM"/>
    </source>
</evidence>